<sequence length="93" mass="11124">MKLKLTYCIISTYNLVTKIRRTNPYKHIAKATKEHKTCPNLVQRQFNQGEPEKDMLTRYTYLFYGKGKKAYLLRGKYSTTRRFLAYCSIKQIF</sequence>
<dbReference type="RefSeq" id="WP_098289179.1">
    <property type="nucleotide sequence ID" value="NZ_NTQT01000039.1"/>
</dbReference>
<proteinExistence type="predicted"/>
<evidence type="ECO:0000313" key="1">
    <source>
        <dbReference type="EMBL" id="PFC70405.1"/>
    </source>
</evidence>
<dbReference type="Proteomes" id="UP000220226">
    <property type="component" value="Unassembled WGS sequence"/>
</dbReference>
<evidence type="ECO:0000313" key="2">
    <source>
        <dbReference type="Proteomes" id="UP000220226"/>
    </source>
</evidence>
<accession>A0A2B1IEH1</accession>
<protein>
    <submittedName>
        <fullName evidence="1">Uncharacterized protein</fullName>
    </submittedName>
</protein>
<name>A0A2B1IEH1_BACCE</name>
<dbReference type="AlphaFoldDB" id="A0A2B1IEH1"/>
<reference evidence="1 2" key="1">
    <citation type="submission" date="2017-09" db="EMBL/GenBank/DDBJ databases">
        <title>Large-scale bioinformatics analysis of Bacillus genomes uncovers conserved roles of natural products in bacterial physiology.</title>
        <authorList>
            <consortium name="Agbiome Team Llc"/>
            <person name="Bleich R.M."/>
            <person name="Grubbs K.J."/>
            <person name="Santa Maria K.C."/>
            <person name="Allen S.E."/>
            <person name="Farag S."/>
            <person name="Shank E.A."/>
            <person name="Bowers A."/>
        </authorList>
    </citation>
    <scope>NUCLEOTIDE SEQUENCE [LARGE SCALE GENOMIC DNA]</scope>
    <source>
        <strain evidence="1 2">AFS025165</strain>
    </source>
</reference>
<gene>
    <name evidence="1" type="ORF">CN290_26545</name>
</gene>
<dbReference type="EMBL" id="NTQT01000039">
    <property type="protein sequence ID" value="PFC70405.1"/>
    <property type="molecule type" value="Genomic_DNA"/>
</dbReference>
<organism evidence="1 2">
    <name type="scientific">Bacillus cereus</name>
    <dbReference type="NCBI Taxonomy" id="1396"/>
    <lineage>
        <taxon>Bacteria</taxon>
        <taxon>Bacillati</taxon>
        <taxon>Bacillota</taxon>
        <taxon>Bacilli</taxon>
        <taxon>Bacillales</taxon>
        <taxon>Bacillaceae</taxon>
        <taxon>Bacillus</taxon>
        <taxon>Bacillus cereus group</taxon>
    </lineage>
</organism>
<comment type="caution">
    <text evidence="1">The sequence shown here is derived from an EMBL/GenBank/DDBJ whole genome shotgun (WGS) entry which is preliminary data.</text>
</comment>